<sequence length="141" mass="15990">MGMNIMLTIKAIRMDPANDEPEITEMVVPGTYHRKNNCYYIIYKESALTGMENTTTTLKVESKTVTIIRNGNVSMRQIYEAGMERSSIYQTSFSRMDMTVTTRNIEVNLTDIGGSIKLDYELLLDHAPLGRNCLEIIVKKA</sequence>
<reference evidence="1 2" key="1">
    <citation type="submission" date="2007-03" db="EMBL/GenBank/DDBJ databases">
        <title>Complete sequence of Desulfotomaculum reducens MI-1.</title>
        <authorList>
            <consortium name="US DOE Joint Genome Institute"/>
            <person name="Copeland A."/>
            <person name="Lucas S."/>
            <person name="Lapidus A."/>
            <person name="Barry K."/>
            <person name="Detter J.C."/>
            <person name="Glavina del Rio T."/>
            <person name="Hammon N."/>
            <person name="Israni S."/>
            <person name="Dalin E."/>
            <person name="Tice H."/>
            <person name="Pitluck S."/>
            <person name="Sims D."/>
            <person name="Brettin T."/>
            <person name="Bruce D."/>
            <person name="Han C."/>
            <person name="Tapia R."/>
            <person name="Schmutz J."/>
            <person name="Larimer F."/>
            <person name="Land M."/>
            <person name="Hauser L."/>
            <person name="Kyrpides N."/>
            <person name="Kim E."/>
            <person name="Tebo B.M."/>
            <person name="Richardson P."/>
        </authorList>
    </citation>
    <scope>NUCLEOTIDE SEQUENCE [LARGE SCALE GENOMIC DNA]</scope>
    <source>
        <strain evidence="1 2">MI-1</strain>
    </source>
</reference>
<dbReference type="EMBL" id="CP000612">
    <property type="protein sequence ID" value="ABO51686.1"/>
    <property type="molecule type" value="Genomic_DNA"/>
</dbReference>
<dbReference type="OrthoDB" id="1680906at2"/>
<dbReference type="InterPro" id="IPR015231">
    <property type="entry name" value="DUF1934"/>
</dbReference>
<dbReference type="STRING" id="349161.Dred_3184"/>
<dbReference type="AlphaFoldDB" id="A4J9D3"/>
<dbReference type="InterPro" id="IPR012674">
    <property type="entry name" value="Calycin"/>
</dbReference>
<evidence type="ECO:0008006" key="3">
    <source>
        <dbReference type="Google" id="ProtNLM"/>
    </source>
</evidence>
<gene>
    <name evidence="1" type="ordered locus">Dred_3184</name>
</gene>
<dbReference type="SUPFAM" id="SSF50814">
    <property type="entry name" value="Lipocalins"/>
    <property type="match status" value="1"/>
</dbReference>
<protein>
    <recommendedName>
        <fullName evidence="3">DUF1934 domain-containing protein</fullName>
    </recommendedName>
</protein>
<dbReference type="RefSeq" id="WP_011879474.1">
    <property type="nucleotide sequence ID" value="NC_009253.1"/>
</dbReference>
<evidence type="ECO:0000313" key="2">
    <source>
        <dbReference type="Proteomes" id="UP000001556"/>
    </source>
</evidence>
<name>A4J9D3_DESRM</name>
<dbReference type="Proteomes" id="UP000001556">
    <property type="component" value="Chromosome"/>
</dbReference>
<evidence type="ECO:0000313" key="1">
    <source>
        <dbReference type="EMBL" id="ABO51686.1"/>
    </source>
</evidence>
<proteinExistence type="predicted"/>
<dbReference type="HOGENOM" id="CLU_120388_0_2_9"/>
<accession>A4J9D3</accession>
<dbReference type="KEGG" id="drm:Dred_3184"/>
<dbReference type="Gene3D" id="2.40.128.20">
    <property type="match status" value="1"/>
</dbReference>
<dbReference type="Pfam" id="PF09148">
    <property type="entry name" value="DUF1934"/>
    <property type="match status" value="1"/>
</dbReference>
<dbReference type="eggNOG" id="COG4506">
    <property type="taxonomic scope" value="Bacteria"/>
</dbReference>
<organism evidence="1 2">
    <name type="scientific">Desulforamulus reducens (strain ATCC BAA-1160 / DSM 100696 / MI-1)</name>
    <name type="common">Desulfotomaculum reducens</name>
    <dbReference type="NCBI Taxonomy" id="349161"/>
    <lineage>
        <taxon>Bacteria</taxon>
        <taxon>Bacillati</taxon>
        <taxon>Bacillota</taxon>
        <taxon>Clostridia</taxon>
        <taxon>Eubacteriales</taxon>
        <taxon>Peptococcaceae</taxon>
        <taxon>Desulforamulus</taxon>
    </lineage>
</organism>
<keyword evidence="2" id="KW-1185">Reference proteome</keyword>